<reference evidence="2 3" key="2">
    <citation type="submission" date="2020-03" db="EMBL/GenBank/DDBJ databases">
        <title>Roseomonas stagni sp. nov., isolated from pond water in Japan.</title>
        <authorList>
            <person name="Furuhata K."/>
            <person name="Miyamoto H."/>
            <person name="Goto K."/>
        </authorList>
    </citation>
    <scope>NUCLEOTIDE SEQUENCE [LARGE SCALE GENOMIC DNA]</scope>
    <source>
        <strain evidence="2 3">PeD5</strain>
    </source>
</reference>
<dbReference type="InterPro" id="IPR009057">
    <property type="entry name" value="Homeodomain-like_sf"/>
</dbReference>
<evidence type="ECO:0000313" key="3">
    <source>
        <dbReference type="Proteomes" id="UP000475385"/>
    </source>
</evidence>
<proteinExistence type="predicted"/>
<sequence>MDTPGTPDSRLLDGLFAVIADHGWRGVTLGRLATASGLRAGELARRFPSRLDLLRLHADTVADTVATGTVPGQGGTPRDRLFDVVMRGIDALVPHRAGMLRLANDMWTDPVLAVAMGPVLHGTMKRFLDAAELDSTGVQGNLRAAGLTGVWFATIRAWSKDETTDMAATMAALDKALDRAEQTARSLNLEAGDLAPPSADGASPDSFT</sequence>
<organism evidence="2 3">
    <name type="scientific">Falsiroseomonas algicola</name>
    <dbReference type="NCBI Taxonomy" id="2716930"/>
    <lineage>
        <taxon>Bacteria</taxon>
        <taxon>Pseudomonadati</taxon>
        <taxon>Pseudomonadota</taxon>
        <taxon>Alphaproteobacteria</taxon>
        <taxon>Acetobacterales</taxon>
        <taxon>Roseomonadaceae</taxon>
        <taxon>Falsiroseomonas</taxon>
    </lineage>
</organism>
<reference evidence="2 3" key="1">
    <citation type="submission" date="2020-02" db="EMBL/GenBank/DDBJ databases">
        <authorList>
            <person name="Kim H.M."/>
            <person name="Jeon C.O."/>
        </authorList>
    </citation>
    <scope>NUCLEOTIDE SEQUENCE [LARGE SCALE GENOMIC DNA]</scope>
    <source>
        <strain evidence="2 3">PeD5</strain>
    </source>
</reference>
<dbReference type="RefSeq" id="WP_164696012.1">
    <property type="nucleotide sequence ID" value="NZ_JAAIKB010000008.1"/>
</dbReference>
<feature type="region of interest" description="Disordered" evidence="1">
    <location>
        <begin position="187"/>
        <end position="208"/>
    </location>
</feature>
<dbReference type="AlphaFoldDB" id="A0A6M1LNZ5"/>
<name>A0A6M1LNZ5_9PROT</name>
<accession>A0A6M1LNZ5</accession>
<keyword evidence="3" id="KW-1185">Reference proteome</keyword>
<dbReference type="EMBL" id="JAAIKB010000008">
    <property type="protein sequence ID" value="NGM22105.1"/>
    <property type="molecule type" value="Genomic_DNA"/>
</dbReference>
<dbReference type="Gene3D" id="1.10.357.10">
    <property type="entry name" value="Tetracycline Repressor, domain 2"/>
    <property type="match status" value="1"/>
</dbReference>
<dbReference type="SUPFAM" id="SSF46689">
    <property type="entry name" value="Homeodomain-like"/>
    <property type="match status" value="1"/>
</dbReference>
<comment type="caution">
    <text evidence="2">The sequence shown here is derived from an EMBL/GenBank/DDBJ whole genome shotgun (WGS) entry which is preliminary data.</text>
</comment>
<dbReference type="Proteomes" id="UP000475385">
    <property type="component" value="Unassembled WGS sequence"/>
</dbReference>
<gene>
    <name evidence="2" type="ORF">G3576_18950</name>
</gene>
<protein>
    <submittedName>
        <fullName evidence="2">Helix-turn-helix transcriptional regulator</fullName>
    </submittedName>
</protein>
<evidence type="ECO:0000313" key="2">
    <source>
        <dbReference type="EMBL" id="NGM22105.1"/>
    </source>
</evidence>
<evidence type="ECO:0000256" key="1">
    <source>
        <dbReference type="SAM" id="MobiDB-lite"/>
    </source>
</evidence>